<dbReference type="PANTHER" id="PTHR32060">
    <property type="entry name" value="TAIL-SPECIFIC PROTEASE"/>
    <property type="match status" value="1"/>
</dbReference>
<dbReference type="AlphaFoldDB" id="A0A1H3J5L6"/>
<dbReference type="InterPro" id="IPR004447">
    <property type="entry name" value="Peptidase_S41A"/>
</dbReference>
<name>A0A1H3J5L6_9RHOB</name>
<keyword evidence="3 5" id="KW-0378">Hydrolase</keyword>
<evidence type="ECO:0000256" key="6">
    <source>
        <dbReference type="SAM" id="MobiDB-lite"/>
    </source>
</evidence>
<dbReference type="InterPro" id="IPR036034">
    <property type="entry name" value="PDZ_sf"/>
</dbReference>
<dbReference type="InterPro" id="IPR041489">
    <property type="entry name" value="PDZ_6"/>
</dbReference>
<dbReference type="PANTHER" id="PTHR32060:SF30">
    <property type="entry name" value="CARBOXY-TERMINAL PROCESSING PROTEASE CTPA"/>
    <property type="match status" value="1"/>
</dbReference>
<dbReference type="GO" id="GO:0030288">
    <property type="term" value="C:outer membrane-bounded periplasmic space"/>
    <property type="evidence" value="ECO:0007669"/>
    <property type="project" value="TreeGrafter"/>
</dbReference>
<evidence type="ECO:0000256" key="1">
    <source>
        <dbReference type="ARBA" id="ARBA00009179"/>
    </source>
</evidence>
<comment type="similarity">
    <text evidence="1 5">Belongs to the peptidase S41A family.</text>
</comment>
<evidence type="ECO:0000256" key="2">
    <source>
        <dbReference type="ARBA" id="ARBA00022670"/>
    </source>
</evidence>
<dbReference type="CDD" id="cd07560">
    <property type="entry name" value="Peptidase_S41_CPP"/>
    <property type="match status" value="1"/>
</dbReference>
<proteinExistence type="inferred from homology"/>
<evidence type="ECO:0000256" key="4">
    <source>
        <dbReference type="ARBA" id="ARBA00022825"/>
    </source>
</evidence>
<dbReference type="Pfam" id="PF17820">
    <property type="entry name" value="PDZ_6"/>
    <property type="match status" value="1"/>
</dbReference>
<organism evidence="9 10">
    <name type="scientific">Jannaschia faecimaris</name>
    <dbReference type="NCBI Taxonomy" id="1244108"/>
    <lineage>
        <taxon>Bacteria</taxon>
        <taxon>Pseudomonadati</taxon>
        <taxon>Pseudomonadota</taxon>
        <taxon>Alphaproteobacteria</taxon>
        <taxon>Rhodobacterales</taxon>
        <taxon>Roseobacteraceae</taxon>
        <taxon>Jannaschia</taxon>
    </lineage>
</organism>
<protein>
    <submittedName>
        <fullName evidence="9">Carboxyl-terminal processing protease</fullName>
    </submittedName>
</protein>
<keyword evidence="4 5" id="KW-0720">Serine protease</keyword>
<feature type="signal peptide" evidence="7">
    <location>
        <begin position="1"/>
        <end position="23"/>
    </location>
</feature>
<dbReference type="SMART" id="SM00228">
    <property type="entry name" value="PDZ"/>
    <property type="match status" value="1"/>
</dbReference>
<dbReference type="RefSeq" id="WP_092641999.1">
    <property type="nucleotide sequence ID" value="NZ_FNPX01000001.1"/>
</dbReference>
<reference evidence="10" key="1">
    <citation type="submission" date="2016-10" db="EMBL/GenBank/DDBJ databases">
        <authorList>
            <person name="Varghese N."/>
            <person name="Submissions S."/>
        </authorList>
    </citation>
    <scope>NUCLEOTIDE SEQUENCE [LARGE SCALE GENOMIC DNA]</scope>
    <source>
        <strain evidence="10">DSM 100420</strain>
    </source>
</reference>
<feature type="domain" description="PDZ" evidence="8">
    <location>
        <begin position="87"/>
        <end position="155"/>
    </location>
</feature>
<feature type="compositionally biased region" description="Basic and acidic residues" evidence="6">
    <location>
        <begin position="405"/>
        <end position="418"/>
    </location>
</feature>
<feature type="region of interest" description="Disordered" evidence="6">
    <location>
        <begin position="368"/>
        <end position="418"/>
    </location>
</feature>
<dbReference type="STRING" id="1244108.SAMN05444004_101204"/>
<keyword evidence="2 5" id="KW-0645">Protease</keyword>
<gene>
    <name evidence="9" type="ORF">SAMN05444004_101204</name>
</gene>
<evidence type="ECO:0000259" key="8">
    <source>
        <dbReference type="PROSITE" id="PS50106"/>
    </source>
</evidence>
<dbReference type="GO" id="GO:0004175">
    <property type="term" value="F:endopeptidase activity"/>
    <property type="evidence" value="ECO:0007669"/>
    <property type="project" value="TreeGrafter"/>
</dbReference>
<dbReference type="InterPro" id="IPR055210">
    <property type="entry name" value="CtpA/B_N"/>
</dbReference>
<dbReference type="Gene3D" id="3.90.226.10">
    <property type="entry name" value="2-enoyl-CoA Hydratase, Chain A, domain 1"/>
    <property type="match status" value="1"/>
</dbReference>
<dbReference type="PROSITE" id="PS50106">
    <property type="entry name" value="PDZ"/>
    <property type="match status" value="1"/>
</dbReference>
<evidence type="ECO:0000313" key="9">
    <source>
        <dbReference type="EMBL" id="SDY34839.1"/>
    </source>
</evidence>
<feature type="compositionally biased region" description="Basic and acidic residues" evidence="6">
    <location>
        <begin position="379"/>
        <end position="388"/>
    </location>
</feature>
<dbReference type="FunFam" id="2.30.42.10:FF:000063">
    <property type="entry name" value="Peptidase, S41 family"/>
    <property type="match status" value="1"/>
</dbReference>
<dbReference type="NCBIfam" id="TIGR00225">
    <property type="entry name" value="prc"/>
    <property type="match status" value="1"/>
</dbReference>
<dbReference type="Proteomes" id="UP000198914">
    <property type="component" value="Unassembled WGS sequence"/>
</dbReference>
<evidence type="ECO:0000256" key="3">
    <source>
        <dbReference type="ARBA" id="ARBA00022801"/>
    </source>
</evidence>
<keyword evidence="7" id="KW-0732">Signal</keyword>
<dbReference type="GO" id="GO:0007165">
    <property type="term" value="P:signal transduction"/>
    <property type="evidence" value="ECO:0007669"/>
    <property type="project" value="TreeGrafter"/>
</dbReference>
<keyword evidence="10" id="KW-1185">Reference proteome</keyword>
<dbReference type="CDD" id="cd06782">
    <property type="entry name" value="cpPDZ_CPP-like"/>
    <property type="match status" value="1"/>
</dbReference>
<dbReference type="InterPro" id="IPR005151">
    <property type="entry name" value="Tail-specific_protease"/>
</dbReference>
<evidence type="ECO:0000256" key="5">
    <source>
        <dbReference type="RuleBase" id="RU004404"/>
    </source>
</evidence>
<evidence type="ECO:0000256" key="7">
    <source>
        <dbReference type="SAM" id="SignalP"/>
    </source>
</evidence>
<evidence type="ECO:0000313" key="10">
    <source>
        <dbReference type="Proteomes" id="UP000198914"/>
    </source>
</evidence>
<sequence length="442" mass="47626">MKKMAMAATCGILAGILTTTQVAGPLFAQEAEEATVYEQLDLFGIVFERIRNQYVEEVDEGDLIEAAINGMLTSLDPHSSYLPPRDFEDMQTDTRGEFGGLGIEVTQEEGYVKVITPMDGTPAFEAGVEAGDFITAVDGENILGFTLEEAVELMRGPVGSDIVVTIVRDGLEEPIDITITRDTIKLTAARVRREGDSIVIRASTFNDQTLPNVRDGFDEVVAEMGGLEGVNGVVLDLRNNPGGLLTAGVDLADAFLNQGEIVSTRSRESEGGDRFNARDGDLIEGLPMVVLINGGSASASEIVAGALQDHRRAVVVGTKSFGKGSVQTIMPVRGDGAIRLTTARYYTPSGRSIQALGISPDIVVVQPRRDPAASEDEETQTRPRRSEAGLRGSLSNDSLSEDQQEQIRQEQEAAEEAAKLREEDYQMAYAIDILKGLTAIER</sequence>
<dbReference type="InterPro" id="IPR001478">
    <property type="entry name" value="PDZ"/>
</dbReference>
<dbReference type="SUPFAM" id="SSF52096">
    <property type="entry name" value="ClpP/crotonase"/>
    <property type="match status" value="1"/>
</dbReference>
<dbReference type="InterPro" id="IPR029045">
    <property type="entry name" value="ClpP/crotonase-like_dom_sf"/>
</dbReference>
<accession>A0A1H3J5L6</accession>
<feature type="chain" id="PRO_5011621755" evidence="7">
    <location>
        <begin position="24"/>
        <end position="442"/>
    </location>
</feature>
<dbReference type="SUPFAM" id="SSF50156">
    <property type="entry name" value="PDZ domain-like"/>
    <property type="match status" value="1"/>
</dbReference>
<dbReference type="EMBL" id="FNPX01000001">
    <property type="protein sequence ID" value="SDY34839.1"/>
    <property type="molecule type" value="Genomic_DNA"/>
</dbReference>
<dbReference type="GO" id="GO:0006508">
    <property type="term" value="P:proteolysis"/>
    <property type="evidence" value="ECO:0007669"/>
    <property type="project" value="UniProtKB-KW"/>
</dbReference>
<dbReference type="OrthoDB" id="9812068at2"/>
<dbReference type="Gene3D" id="3.30.750.44">
    <property type="match status" value="1"/>
</dbReference>
<dbReference type="GO" id="GO:0008236">
    <property type="term" value="F:serine-type peptidase activity"/>
    <property type="evidence" value="ECO:0007669"/>
    <property type="project" value="UniProtKB-KW"/>
</dbReference>
<dbReference type="Pfam" id="PF03572">
    <property type="entry name" value="Peptidase_S41"/>
    <property type="match status" value="1"/>
</dbReference>
<dbReference type="Gene3D" id="2.30.42.10">
    <property type="match status" value="1"/>
</dbReference>
<dbReference type="Pfam" id="PF22694">
    <property type="entry name" value="CtpB_N-like"/>
    <property type="match status" value="1"/>
</dbReference>
<dbReference type="SMART" id="SM00245">
    <property type="entry name" value="TSPc"/>
    <property type="match status" value="1"/>
</dbReference>